<evidence type="ECO:0000313" key="6">
    <source>
        <dbReference type="EMBL" id="MBB4248329.1"/>
    </source>
</evidence>
<evidence type="ECO:0000259" key="5">
    <source>
        <dbReference type="SMART" id="SM00912"/>
    </source>
</evidence>
<dbReference type="InterPro" id="IPR012334">
    <property type="entry name" value="Pectin_lyas_fold"/>
</dbReference>
<dbReference type="InterPro" id="IPR008638">
    <property type="entry name" value="FhaB/CdiA-like_TPS"/>
</dbReference>
<keyword evidence="3" id="KW-0732">Signal</keyword>
<reference evidence="6 7" key="1">
    <citation type="submission" date="2020-08" db="EMBL/GenBank/DDBJ databases">
        <title>Genome sequencing of Purple Non-Sulfur Bacteria from various extreme environments.</title>
        <authorList>
            <person name="Mayer M."/>
        </authorList>
    </citation>
    <scope>NUCLEOTIDE SEQUENCE [LARGE SCALE GENOMIC DNA]</scope>
    <source>
        <strain evidence="6 7">2761</strain>
    </source>
</reference>
<dbReference type="Pfam" id="PF12545">
    <property type="entry name" value="DUF3739"/>
    <property type="match status" value="1"/>
</dbReference>
<evidence type="ECO:0000256" key="3">
    <source>
        <dbReference type="ARBA" id="ARBA00022729"/>
    </source>
</evidence>
<name>A0A840GJI2_RHOTE</name>
<proteinExistence type="predicted"/>
<dbReference type="GO" id="GO:0005576">
    <property type="term" value="C:extracellular region"/>
    <property type="evidence" value="ECO:0007669"/>
    <property type="project" value="UniProtKB-SubCell"/>
</dbReference>
<dbReference type="InterPro" id="IPR050909">
    <property type="entry name" value="Bact_Autotransporter_VF"/>
</dbReference>
<comment type="caution">
    <text evidence="6">The sequence shown here is derived from an EMBL/GenBank/DDBJ whole genome shotgun (WGS) entry which is preliminary data.</text>
</comment>
<evidence type="ECO:0000256" key="1">
    <source>
        <dbReference type="ARBA" id="ARBA00004613"/>
    </source>
</evidence>
<evidence type="ECO:0000313" key="7">
    <source>
        <dbReference type="Proteomes" id="UP000587070"/>
    </source>
</evidence>
<dbReference type="NCBIfam" id="TIGR01901">
    <property type="entry name" value="adhes_NPXG"/>
    <property type="match status" value="1"/>
</dbReference>
<accession>A0A840GJI2</accession>
<dbReference type="SMART" id="SM00912">
    <property type="entry name" value="Haemagg_act"/>
    <property type="match status" value="1"/>
</dbReference>
<keyword evidence="2" id="KW-0964">Secreted</keyword>
<comment type="subcellular location">
    <subcellularLocation>
        <location evidence="1">Secreted</location>
    </subcellularLocation>
</comment>
<dbReference type="InterPro" id="IPR024973">
    <property type="entry name" value="ESPR"/>
</dbReference>
<dbReference type="PROSITE" id="PS50890">
    <property type="entry name" value="PUA"/>
    <property type="match status" value="1"/>
</dbReference>
<dbReference type="InterPro" id="IPR011050">
    <property type="entry name" value="Pectin_lyase_fold/virulence"/>
</dbReference>
<dbReference type="EMBL" id="JACIGE010000010">
    <property type="protein sequence ID" value="MBB4248329.1"/>
    <property type="molecule type" value="Genomic_DNA"/>
</dbReference>
<evidence type="ECO:0000256" key="2">
    <source>
        <dbReference type="ARBA" id="ARBA00022525"/>
    </source>
</evidence>
<feature type="compositionally biased region" description="Basic and acidic residues" evidence="4">
    <location>
        <begin position="3476"/>
        <end position="3488"/>
    </location>
</feature>
<feature type="region of interest" description="Disordered" evidence="4">
    <location>
        <begin position="3446"/>
        <end position="3488"/>
    </location>
</feature>
<keyword evidence="7" id="KW-1185">Reference proteome</keyword>
<dbReference type="Pfam" id="PF05860">
    <property type="entry name" value="TPS"/>
    <property type="match status" value="1"/>
</dbReference>
<evidence type="ECO:0000256" key="4">
    <source>
        <dbReference type="SAM" id="MobiDB-lite"/>
    </source>
</evidence>
<feature type="domain" description="Filamentous haemagglutinin FhaB/tRNA nuclease CdiA-like TPS" evidence="5">
    <location>
        <begin position="70"/>
        <end position="186"/>
    </location>
</feature>
<dbReference type="Pfam" id="PF13018">
    <property type="entry name" value="ESPR"/>
    <property type="match status" value="1"/>
</dbReference>
<dbReference type="RefSeq" id="WP_184415182.1">
    <property type="nucleotide sequence ID" value="NZ_JACIGE010000010.1"/>
</dbReference>
<gene>
    <name evidence="6" type="ORF">GGD90_002721</name>
</gene>
<organism evidence="6 7">
    <name type="scientific">Rhodocyclus tenuis</name>
    <name type="common">Rhodospirillum tenue</name>
    <dbReference type="NCBI Taxonomy" id="1066"/>
    <lineage>
        <taxon>Bacteria</taxon>
        <taxon>Pseudomonadati</taxon>
        <taxon>Pseudomonadota</taxon>
        <taxon>Betaproteobacteria</taxon>
        <taxon>Rhodocyclales</taxon>
        <taxon>Rhodocyclaceae</taxon>
        <taxon>Rhodocyclus</taxon>
    </lineage>
</organism>
<dbReference type="PANTHER" id="PTHR12338">
    <property type="entry name" value="AUTOTRANSPORTER"/>
    <property type="match status" value="1"/>
</dbReference>
<dbReference type="PANTHER" id="PTHR12338:SF8">
    <property type="entry name" value="HEME_HEMOPEXIN-BINDING PROTEIN"/>
    <property type="match status" value="1"/>
</dbReference>
<dbReference type="InterPro" id="IPR021026">
    <property type="entry name" value="Filamn_hemagglutn_DUF3739"/>
</dbReference>
<protein>
    <submittedName>
        <fullName evidence="6">Filamentous hemagglutinin family protein</fullName>
    </submittedName>
</protein>
<sequence length="3488" mass="353948">MNKGIFRLVFDARRGMHVPAAECVRGCGKRTSRQRSPRSAGAAVASALALLAGNAEAARPLPSSANLTPQFNLPQAAANFNQLGRATQAIDAANAQRMIVNQTDQRVILNWSSFDIGAGYTVKFVQPTGGSALNNIRSSDPSVILGNIEANAEVILYNANGMLFGKGATVTTGNFIATTLKIADEQFEKGYRNITSYTPAFQAADGETGGFIRVEAGASINAASGGDILMFAPRVLNEGRLSAPGGQVALAAGQKVYLAASLDPAARGLLVEVDPFATADKDYNTVENAATGSTKVTLDSGELVQRVNEIVTERGSISLVGLSVKQNGTARATTAVKGQNGAIYLLAHGKTVLATHSDGIEGHTMAKAVEAGELVLGATSVTRVDPDASNATQLDAEYFYNSIVRLEGKQIHLLGGAQIIAPGAGSVTPAATATNQETKRGVSIVASATPLSSGVFGTATSASDDSWIVIDPKVLIDVSGTNVNLPMSRNVLTGRLFAIQLADSPLQRTGVLYRTEVSFDRRKNNNTGLKVANVSDFYGQIARTAAEKLSAGGTISIKSDGAVVVGQRARLDVSGGTLNYAGGEIRTTLLRQGNRLIDIADARADVIYDEVITPSQGRYEAGYVEGKDAGTLTVAGRRLVLDGELAGKVVAGPYQRGASAGSRPLAGRLQVGIVAGPSGTPDYYVNNLVLSQTRATALAESFFASPFATGLGARGETATISADALQAGGFGRVELLANELFSLQTGTRLNLGAGGSFSATAGHIDIDGSISAPAGSITLTASPTILTGATPAAGVASVVFSEGASLSTAGYWSNDGRNAGGNVDSALANDGGSITVAAYDSIVLPTGAALDVSAGAWRNASGKLSFGKAGSIELAANAGNSDPLLQVGKVTLDGSVSGFGFSGGGTFKLTTLDLSVSDAAATAGLNVKPGFFSANGFENITLNSNRDLTIAEKTTVNAQLRNRALNSNAAAQQSGSAIAAVSHLASSAEVDAVARKAVNIAFAATRQPSVVTGTDGANLVVGKGATIATEAGGSLSFSAGNNLTVAGTLSAPGGSIALTVEGTRGGGSVDNADKIGFDPTQALWLTDSAKIQAGGVVEYANSRNGMKTGQVYGGGTVKLNAKHGYLIAEEGSEIDIRGYETTLDVYKGSASTLVSRAAGTLFLSSPEGILVDSTINAAAPESGRAAGGTLEVSISRQGLDNFTQGDAYSTAERRIVVRKDGKSLPADIKPGDDLNSAVGNGVAAISAKTINAFSAAKLRADDRIEFAHDVDLATTRSLELDTRVIAAQGNAAVTLAAPYVALGNIDIAPITGMSTPTAGSGAASFTVTANLVDVVGTLGLQGFATSSLNATRSGRQDGEIRLRGRAFSGTTAQTGALLFAGQLKLTAGQIYPTTFSDYAITGLPGNSTISTFAPQGGSTAALPLSAFGKLKLSANNIEHGGVIRAPFGQLELNATNKLTLDADSELSVAGSGLTVPVGNTVNGTTWYYRPLGTGSSELVNITALPLAKQILLSAGTLDASAQARVSAAGGGDVQASEFVVGAGGSTDYLASTKGLYAVLPNYKFDYAPYDAQIYANSDLKPGEQIVVTMAGSKLAPGTYTLLPAIYALLSPDAVLVSRAADQGSSALPAAISQTDGSAVVTAYRSVAGTTLAGDDYQRYVIEPAATFRAKSSYTLTSGSDFFAAKAAREGSAAGSLPRDAGRISLSAAHMTNWQALFDLAAPAGARGGEFDLAVPDIVVVKNGQSASENHTAADGYTVVSTESLAATGAASILLGGTRSDSNGTTSIATSSDKVRVESDMNGNELLFAAKTEVAVADNVTISTSGSSETVTNQLKLSGDGAFLRVSTRKGVDVVRSGAARAPGVGTLTIGRNVKLAGAQVDVDATGKMSLDSSATLVADAFGLGAGRISFGGASPEGDSVSIDGKLLETLGAASSLSLRSYSTIDFLDSLDLILPGKGKLVLDAAGLRGSGGTDSKVNLGAAEVLLRNSTGQTVAATGQGTLSIAAKPPLRDSKTGGMEIGPGNQSLGFDSATLSSTGDMVFSGTGKLSSQSDLTLAAQRVTATSAADQAVAAGGVLTINRPDDGRTLGERVGLGAKLSLSGERVVQNGTIDLAGGQLTINAANTATARYGVEFGSGSVTRAGGFSVAADEWTTYGDAGSIKVTAAKGDIKVDGIVGVAALAGGGNAGSLSLSASDGTLDLASDAVLEGAGGAKGEGGSFSADLGKIADAENGSIDRIAAATSNFSRKFELRVRKGDVALKSQQVRAKKVSIAADAGSLSVSSTIDARAAAGGVVQLAAGRDMTLAKGGKILAASSRAGANGGDVLLASTAGTVSVMEDSTIDVGGDDILDGRVVLRAERAGSTVKVAKIGGAITAGEIDIDAVQTYSGTSLTTGKTNGAVLGQDSIITDNTTFMQNKGTILDALGVTDDSRFHLRPGVEIRSTGDFTVSKDWNLYSASRLGGEAGFLTIRAAGKLNINGTISDGFDGVARNSTLMSGDAWSMRLVAGADLGDASLGTPVAANPLAINTAGSGDLSIAGGKLLRTTSGSIDLAAGHDIILGGTTAAPATVMVTGTLSELDPDLAAAYTKPADAVFTKNGAHISATAGNDIKSPASDQLLIDNWFSRSGRLDTDTGMYYDNVAWWSRFDLFRHGFGSFGGGNIVLSAGGNMQNVSAVAPSSARMASTTPDMSRLIVENGGDIEVTAGGNIAGGAYFVGRGEGKLSAGGSITKGSSPASNVGQLAPVLAMMDGSWTLRAQSDIGITTAFNPTIFNARKGTSFYTYGDAARLDVASTAGSISWPSVAQNVFSSLAKLATASAEKMTLIDTDYLTLNVLPPNVRLTAFEGGINLSANSTNALGVSLFPSATGNLELYSGGDTLINTSVRIMDNDPASLPGIVNFTEGTAATLFVGMPGGITSYDINKLVLTDLHAGDNDPVRIHADGSITVTDGRLILSPKQTRISAGMDIINLSLYGQHHRASDVTQISAGRNILSTTIVPTRGLISLAGPGTLEMTAGRQLSLGASAGVETTGNIYNPSLSAEGASIRMAAGLAATLDADGFSSFVTNYLGASGAPSGSSYRQALVDYVKKTLNQGASATYTDDEALAVFSGFSSAGRIAFVKTVLAEEFGRTYLAAGKPYATAWAQAAAKAGVTSDVYGGETFEWMRNEVLFAELKLGGIAGSSAKGATAKEAGYAQGYKAIDLAGYGSPFDFVGNIDLIQSKVQTKSGGDIEFIAPGGGVNVGLSADVSNAVGGKKTSDKRGVVAYANGNIRSFSDGNFLVNAQKVFVIGAGDILLWSSNGDIDSGKGSNNTVTVPPLVPKIDPKDGSISFELPSLATGSGIGILDASDGKADGAAYLFAPRGEVVALDAFIRAPVVYFDPDKIRGADNVIGTAVNPVSTPPSVSVGGLGSVTANPADNLATASVAPKSGEKEKNSILTVEVLAMGDGASGSTGSKANEESADESDEKKAKRRKCRANEPESDCVTKL</sequence>
<dbReference type="Proteomes" id="UP000587070">
    <property type="component" value="Unassembled WGS sequence"/>
</dbReference>
<dbReference type="SUPFAM" id="SSF51126">
    <property type="entry name" value="Pectin lyase-like"/>
    <property type="match status" value="1"/>
</dbReference>
<dbReference type="Gene3D" id="2.160.20.10">
    <property type="entry name" value="Single-stranded right-handed beta-helix, Pectin lyase-like"/>
    <property type="match status" value="1"/>
</dbReference>